<name>A0AAX2RVH6_BURCE</name>
<reference evidence="1 2" key="1">
    <citation type="submission" date="2019-03" db="EMBL/GenBank/DDBJ databases">
        <title>Burkholderia cepacia outbreak.</title>
        <authorList>
            <person name="Farzana R."/>
            <person name="Walsh T.R."/>
        </authorList>
    </citation>
    <scope>NUCLEOTIDE SEQUENCE [LARGE SCALE GENOMIC DNA]</scope>
    <source>
        <strain evidence="2">d13</strain>
    </source>
</reference>
<protein>
    <submittedName>
        <fullName evidence="1">Uncharacterized protein</fullName>
    </submittedName>
</protein>
<dbReference type="EMBL" id="SNSQ01000007">
    <property type="protein sequence ID" value="TEU51385.1"/>
    <property type="molecule type" value="Genomic_DNA"/>
</dbReference>
<evidence type="ECO:0000313" key="1">
    <source>
        <dbReference type="EMBL" id="TEU51385.1"/>
    </source>
</evidence>
<organism evidence="1 2">
    <name type="scientific">Burkholderia cepacia</name>
    <name type="common">Pseudomonas cepacia</name>
    <dbReference type="NCBI Taxonomy" id="292"/>
    <lineage>
        <taxon>Bacteria</taxon>
        <taxon>Pseudomonadati</taxon>
        <taxon>Pseudomonadota</taxon>
        <taxon>Betaproteobacteria</taxon>
        <taxon>Burkholderiales</taxon>
        <taxon>Burkholderiaceae</taxon>
        <taxon>Burkholderia</taxon>
        <taxon>Burkholderia cepacia complex</taxon>
    </lineage>
</organism>
<accession>A0AAX2RVH6</accession>
<dbReference type="AlphaFoldDB" id="A0AAX2RVH6"/>
<proteinExistence type="predicted"/>
<evidence type="ECO:0000313" key="2">
    <source>
        <dbReference type="Proteomes" id="UP000298234"/>
    </source>
</evidence>
<comment type="caution">
    <text evidence="1">The sequence shown here is derived from an EMBL/GenBank/DDBJ whole genome shotgun (WGS) entry which is preliminary data.</text>
</comment>
<dbReference type="RefSeq" id="WP_134255355.1">
    <property type="nucleotide sequence ID" value="NZ_SNSG01000004.1"/>
</dbReference>
<gene>
    <name evidence="1" type="ORF">E3D37_08185</name>
</gene>
<dbReference type="Proteomes" id="UP000298234">
    <property type="component" value="Unassembled WGS sequence"/>
</dbReference>
<sequence>MTEAISKCAKVLASIVVGTLVAFAFARTYQHGYSVAAARGDKALADYRASVEHASASAASDAFGRYAADVARASAAESGYLAVQSAATQTTAALKERIDHVTQPRRSPPVPGPKNDAPVVGCVFSRGFVRVWNHAAGITDAGDSPVPASADPGAAVVGPDADAAVDSGVSQADVLAWFVDYAARARDTESKLKAVKAALPEQEDQQ</sequence>